<evidence type="ECO:0000256" key="2">
    <source>
        <dbReference type="ARBA" id="ARBA00022642"/>
    </source>
</evidence>
<keyword evidence="4 5" id="KW-0663">Pyridoxal phosphate</keyword>
<evidence type="ECO:0000313" key="8">
    <source>
        <dbReference type="Proteomes" id="UP000007129"/>
    </source>
</evidence>
<keyword evidence="3 5" id="KW-0378">Hydrolase</keyword>
<dbReference type="GO" id="GO:0019805">
    <property type="term" value="P:quinolinate biosynthetic process"/>
    <property type="evidence" value="ECO:0007669"/>
    <property type="project" value="UniProtKB-UniRule"/>
</dbReference>
<dbReference type="STRING" id="1126212.K2QTS7"/>
<feature type="compositionally biased region" description="Low complexity" evidence="6">
    <location>
        <begin position="378"/>
        <end position="389"/>
    </location>
</feature>
<evidence type="ECO:0000256" key="3">
    <source>
        <dbReference type="ARBA" id="ARBA00022801"/>
    </source>
</evidence>
<dbReference type="GO" id="GO:0008483">
    <property type="term" value="F:transaminase activity"/>
    <property type="evidence" value="ECO:0007669"/>
    <property type="project" value="UniProtKB-KW"/>
</dbReference>
<feature type="modified residue" description="N6-(pyridoxal phosphate)lysine" evidence="5">
    <location>
        <position position="232"/>
    </location>
</feature>
<dbReference type="Proteomes" id="UP000007129">
    <property type="component" value="Unassembled WGS sequence"/>
</dbReference>
<dbReference type="HAMAP" id="MF_01970">
    <property type="entry name" value="Kynureninase"/>
    <property type="match status" value="1"/>
</dbReference>
<feature type="binding site" evidence="5">
    <location>
        <position position="94"/>
    </location>
    <ligand>
        <name>pyridoxal 5'-phosphate</name>
        <dbReference type="ChEBI" id="CHEBI:597326"/>
    </ligand>
</feature>
<feature type="binding site" evidence="5">
    <location>
        <position position="206"/>
    </location>
    <ligand>
        <name>pyridoxal 5'-phosphate</name>
        <dbReference type="ChEBI" id="CHEBI:597326"/>
    </ligand>
</feature>
<dbReference type="AlphaFoldDB" id="K2QTS7"/>
<keyword evidence="1 5" id="KW-0963">Cytoplasm</keyword>
<dbReference type="UniPathway" id="UPA00334">
    <property type="reaction ID" value="UER00455"/>
</dbReference>
<feature type="compositionally biased region" description="Basic and acidic residues" evidence="6">
    <location>
        <begin position="449"/>
        <end position="459"/>
    </location>
</feature>
<feature type="binding site" evidence="5">
    <location>
        <position position="209"/>
    </location>
    <ligand>
        <name>pyridoxal 5'-phosphate</name>
        <dbReference type="ChEBI" id="CHEBI:597326"/>
    </ligand>
</feature>
<feature type="binding site" evidence="5">
    <location>
        <begin position="122"/>
        <end position="125"/>
    </location>
    <ligand>
        <name>pyridoxal 5'-phosphate</name>
        <dbReference type="ChEBI" id="CHEBI:597326"/>
    </ligand>
</feature>
<dbReference type="GO" id="GO:0097053">
    <property type="term" value="P:L-kynurenine catabolic process"/>
    <property type="evidence" value="ECO:0007669"/>
    <property type="project" value="UniProtKB-UniRule"/>
</dbReference>
<evidence type="ECO:0000256" key="6">
    <source>
        <dbReference type="SAM" id="MobiDB-lite"/>
    </source>
</evidence>
<dbReference type="GO" id="GO:0019441">
    <property type="term" value="P:L-tryptophan catabolic process to kynurenine"/>
    <property type="evidence" value="ECO:0007669"/>
    <property type="project" value="TreeGrafter"/>
</dbReference>
<dbReference type="VEuPathDB" id="FungiDB:MPH_09726"/>
<feature type="region of interest" description="Disordered" evidence="6">
    <location>
        <begin position="340"/>
        <end position="418"/>
    </location>
</feature>
<name>K2QTS7_MACPH</name>
<dbReference type="EC" id="3.7.1.3" evidence="5"/>
<dbReference type="PANTHER" id="PTHR14084">
    <property type="entry name" value="KYNURENINASE"/>
    <property type="match status" value="1"/>
</dbReference>
<proteinExistence type="inferred from homology"/>
<comment type="caution">
    <text evidence="5">Lacks conserved residue(s) required for the propagation of feature annotation.</text>
</comment>
<keyword evidence="2 5" id="KW-0662">Pyridine nucleotide biosynthesis</keyword>
<sequence>MTCFSGAVTDRASGLSSEDGIYFCGNSLGLQPKAVSKYIEAQLDTWSGIGVHGHFTPLEESPLPPWQLMAETAAAQSARIVGAKPEEVAIMNTLTVNLHLLMASFYKPEGQRTKILLEWKAFPSDHYAIESQLLVRGMDPKEHMILLEPDNDHIISTEKILRVIDEHADELALILLPGIQYYSGQYFDMPTITAHAKAKGLTIGWDLAHAAGNVPVQLHDWDVDFAAWCTYKYQNAGPGAIAGCFVHEKHGKVEFGEDGQPVFRPRLTGWYGGDRAVRFKMDNSKRLPPLDAWNRELTQSRVPAHSRSRWVPVLQPVGDRLDVPARSSFRLRGNVNTRAPGEVAAADGVRRVPPLEGPPRGRGEEAVPHHHAARRSAARSAAERAAGTRAAEERRQGTARGGHRGGPARAGRGSRGASAAVQHLLGRVRVRQDAQGGDRDLRSGAGNGWRRDGVEESSDRLGTGTRGRRLVDIYGRIYTIINEAFHL</sequence>
<dbReference type="InterPro" id="IPR015421">
    <property type="entry name" value="PyrdxlP-dep_Trfase_major"/>
</dbReference>
<dbReference type="InParanoid" id="K2QTS7"/>
<evidence type="ECO:0000313" key="7">
    <source>
        <dbReference type="EMBL" id="EKG13151.1"/>
    </source>
</evidence>
<dbReference type="GO" id="GO:0030170">
    <property type="term" value="F:pyridoxal phosphate binding"/>
    <property type="evidence" value="ECO:0007669"/>
    <property type="project" value="UniProtKB-UniRule"/>
</dbReference>
<accession>K2QTS7</accession>
<feature type="region of interest" description="Disordered" evidence="6">
    <location>
        <begin position="431"/>
        <end position="464"/>
    </location>
</feature>
<dbReference type="UniPathway" id="UPA00253">
    <property type="reaction ID" value="UER00329"/>
</dbReference>
<keyword evidence="7" id="KW-0032">Aminotransferase</keyword>
<feature type="compositionally biased region" description="Basic and acidic residues" evidence="6">
    <location>
        <begin position="359"/>
        <end position="368"/>
    </location>
</feature>
<dbReference type="InterPro" id="IPR010111">
    <property type="entry name" value="Kynureninase"/>
</dbReference>
<comment type="function">
    <text evidence="5">Catalyzes the cleavage of L-kynurenine (L-Kyn) and L-3-hydroxykynurenine (L-3OHKyn) into anthranilic acid (AA) and 3-hydroxyanthranilic acid (3-OHAA), respectively.</text>
</comment>
<feature type="binding site" evidence="5">
    <location>
        <position position="270"/>
    </location>
    <ligand>
        <name>pyridoxal 5'-phosphate</name>
        <dbReference type="ChEBI" id="CHEBI:597326"/>
    </ligand>
</feature>
<feature type="binding site" evidence="5">
    <location>
        <position position="298"/>
    </location>
    <ligand>
        <name>pyridoxal 5'-phosphate</name>
        <dbReference type="ChEBI" id="CHEBI:597326"/>
    </ligand>
</feature>
<comment type="similarity">
    <text evidence="5">Belongs to the kynureninase family.</text>
</comment>
<protein>
    <recommendedName>
        <fullName evidence="5">Kynureninase</fullName>
        <ecNumber evidence="5">3.7.1.3</ecNumber>
    </recommendedName>
    <alternativeName>
        <fullName evidence="5">Biosynthesis of nicotinic acid protein 5</fullName>
    </alternativeName>
    <alternativeName>
        <fullName evidence="5">L-kynurenine hydrolase</fullName>
    </alternativeName>
</protein>
<dbReference type="OrthoDB" id="5978656at2759"/>
<feature type="compositionally biased region" description="Low complexity" evidence="6">
    <location>
        <begin position="407"/>
        <end position="418"/>
    </location>
</feature>
<dbReference type="GO" id="GO:0043420">
    <property type="term" value="P:anthranilate metabolic process"/>
    <property type="evidence" value="ECO:0007669"/>
    <property type="project" value="UniProtKB-UniRule"/>
</dbReference>
<dbReference type="GO" id="GO:0034354">
    <property type="term" value="P:'de novo' NAD+ biosynthetic process from L-tryptophan"/>
    <property type="evidence" value="ECO:0007669"/>
    <property type="project" value="UniProtKB-UniRule"/>
</dbReference>
<comment type="subcellular location">
    <subcellularLocation>
        <location evidence="5">Cytoplasm</location>
    </subcellularLocation>
</comment>
<dbReference type="FunFam" id="3.40.640.10:FF:000031">
    <property type="entry name" value="Kynureninase"/>
    <property type="match status" value="1"/>
</dbReference>
<keyword evidence="7" id="KW-0808">Transferase</keyword>
<comment type="catalytic activity">
    <reaction evidence="5">
        <text>3-hydroxy-L-kynurenine + H2O = 3-hydroxyanthranilate + L-alanine + H(+)</text>
        <dbReference type="Rhea" id="RHEA:25143"/>
        <dbReference type="ChEBI" id="CHEBI:15377"/>
        <dbReference type="ChEBI" id="CHEBI:15378"/>
        <dbReference type="ChEBI" id="CHEBI:36559"/>
        <dbReference type="ChEBI" id="CHEBI:57972"/>
        <dbReference type="ChEBI" id="CHEBI:58125"/>
    </reaction>
</comment>
<dbReference type="EMBL" id="AHHD01000416">
    <property type="protein sequence ID" value="EKG13151.1"/>
    <property type="molecule type" value="Genomic_DNA"/>
</dbReference>
<comment type="pathway">
    <text evidence="5">Cofactor biosynthesis; NAD(+) biosynthesis; quinolinate from L-kynurenine: step 2/3.</text>
</comment>
<dbReference type="GO" id="GO:0030429">
    <property type="term" value="F:kynureninase activity"/>
    <property type="evidence" value="ECO:0007669"/>
    <property type="project" value="UniProtKB-UniRule"/>
</dbReference>
<dbReference type="InterPro" id="IPR015424">
    <property type="entry name" value="PyrdxlP-dep_Trfase"/>
</dbReference>
<comment type="cofactor">
    <cofactor evidence="5">
        <name>pyridoxal 5'-phosphate</name>
        <dbReference type="ChEBI" id="CHEBI:597326"/>
    </cofactor>
</comment>
<feature type="binding site" evidence="5">
    <location>
        <position position="231"/>
    </location>
    <ligand>
        <name>pyridoxal 5'-phosphate</name>
        <dbReference type="ChEBI" id="CHEBI:597326"/>
    </ligand>
</feature>
<gene>
    <name evidence="5" type="primary">BNA5</name>
    <name evidence="7" type="ORF">MPH_09726</name>
</gene>
<dbReference type="HOGENOM" id="CLU_560282_0_0_1"/>
<dbReference type="GO" id="GO:0005737">
    <property type="term" value="C:cytoplasm"/>
    <property type="evidence" value="ECO:0007669"/>
    <property type="project" value="UniProtKB-SubCell"/>
</dbReference>
<dbReference type="Gene3D" id="3.40.640.10">
    <property type="entry name" value="Type I PLP-dependent aspartate aminotransferase-like (Major domain)"/>
    <property type="match status" value="1"/>
</dbReference>
<comment type="pathway">
    <text evidence="5">Amino-acid degradation; L-kynurenine degradation; L-alanine and anthranilate from L-kynurenine: step 1/1.</text>
</comment>
<dbReference type="PANTHER" id="PTHR14084:SF2">
    <property type="entry name" value="KYNURENINASE 2"/>
    <property type="match status" value="1"/>
</dbReference>
<comment type="subunit">
    <text evidence="5">Homodimer.</text>
</comment>
<reference evidence="7 8" key="1">
    <citation type="journal article" date="2012" name="BMC Genomics">
        <title>Tools to kill: Genome of one of the most destructive plant pathogenic fungi Macrophomina phaseolina.</title>
        <authorList>
            <person name="Islam M.S."/>
            <person name="Haque M.S."/>
            <person name="Islam M.M."/>
            <person name="Emdad E.M."/>
            <person name="Halim A."/>
            <person name="Hossen Q.M.M."/>
            <person name="Hossain M.Z."/>
            <person name="Ahmed B."/>
            <person name="Rahim S."/>
            <person name="Rahman M.S."/>
            <person name="Alam M.M."/>
            <person name="Hou S."/>
            <person name="Wan X."/>
            <person name="Saito J.A."/>
            <person name="Alam M."/>
        </authorList>
    </citation>
    <scope>NUCLEOTIDE SEQUENCE [LARGE SCALE GENOMIC DNA]</scope>
    <source>
        <strain evidence="7 8">MS6</strain>
    </source>
</reference>
<feature type="compositionally biased region" description="Basic and acidic residues" evidence="6">
    <location>
        <begin position="431"/>
        <end position="442"/>
    </location>
</feature>
<dbReference type="NCBIfam" id="TIGR01814">
    <property type="entry name" value="kynureninase"/>
    <property type="match status" value="1"/>
</dbReference>
<evidence type="ECO:0000256" key="4">
    <source>
        <dbReference type="ARBA" id="ARBA00022898"/>
    </source>
</evidence>
<evidence type="ECO:0000256" key="1">
    <source>
        <dbReference type="ARBA" id="ARBA00022490"/>
    </source>
</evidence>
<feature type="binding site" evidence="5">
    <location>
        <position position="95"/>
    </location>
    <ligand>
        <name>pyridoxal 5'-phosphate</name>
        <dbReference type="ChEBI" id="CHEBI:597326"/>
    </ligand>
</feature>
<dbReference type="SUPFAM" id="SSF53383">
    <property type="entry name" value="PLP-dependent transferases"/>
    <property type="match status" value="1"/>
</dbReference>
<comment type="catalytic activity">
    <reaction evidence="5">
        <text>L-kynurenine + H2O = anthranilate + L-alanine + H(+)</text>
        <dbReference type="Rhea" id="RHEA:16813"/>
        <dbReference type="ChEBI" id="CHEBI:15377"/>
        <dbReference type="ChEBI" id="CHEBI:15378"/>
        <dbReference type="ChEBI" id="CHEBI:16567"/>
        <dbReference type="ChEBI" id="CHEBI:57959"/>
        <dbReference type="ChEBI" id="CHEBI:57972"/>
        <dbReference type="EC" id="3.7.1.3"/>
    </reaction>
</comment>
<evidence type="ECO:0000256" key="5">
    <source>
        <dbReference type="HAMAP-Rule" id="MF_03017"/>
    </source>
</evidence>
<organism evidence="7 8">
    <name type="scientific">Macrophomina phaseolina (strain MS6)</name>
    <name type="common">Charcoal rot fungus</name>
    <dbReference type="NCBI Taxonomy" id="1126212"/>
    <lineage>
        <taxon>Eukaryota</taxon>
        <taxon>Fungi</taxon>
        <taxon>Dikarya</taxon>
        <taxon>Ascomycota</taxon>
        <taxon>Pezizomycotina</taxon>
        <taxon>Dothideomycetes</taxon>
        <taxon>Dothideomycetes incertae sedis</taxon>
        <taxon>Botryosphaeriales</taxon>
        <taxon>Botryosphaeriaceae</taxon>
        <taxon>Macrophomina</taxon>
    </lineage>
</organism>
<comment type="caution">
    <text evidence="7">The sequence shown here is derived from an EMBL/GenBank/DDBJ whole genome shotgun (WGS) entry which is preliminary data.</text>
</comment>